<protein>
    <submittedName>
        <fullName evidence="1">Uncharacterized protein</fullName>
    </submittedName>
</protein>
<evidence type="ECO:0000313" key="1">
    <source>
        <dbReference type="EMBL" id="KAG0253876.1"/>
    </source>
</evidence>
<dbReference type="Proteomes" id="UP000726737">
    <property type="component" value="Unassembled WGS sequence"/>
</dbReference>
<dbReference type="SUPFAM" id="SSF52047">
    <property type="entry name" value="RNI-like"/>
    <property type="match status" value="1"/>
</dbReference>
<reference evidence="1" key="1">
    <citation type="journal article" date="2020" name="Fungal Divers.">
        <title>Resolving the Mortierellaceae phylogeny through synthesis of multi-gene phylogenetics and phylogenomics.</title>
        <authorList>
            <person name="Vandepol N."/>
            <person name="Liber J."/>
            <person name="Desiro A."/>
            <person name="Na H."/>
            <person name="Kennedy M."/>
            <person name="Barry K."/>
            <person name="Grigoriev I.V."/>
            <person name="Miller A.N."/>
            <person name="O'Donnell K."/>
            <person name="Stajich J.E."/>
            <person name="Bonito G."/>
        </authorList>
    </citation>
    <scope>NUCLEOTIDE SEQUENCE</scope>
    <source>
        <strain evidence="1">KOD948</strain>
    </source>
</reference>
<accession>A0A9P6U010</accession>
<dbReference type="OrthoDB" id="2432221at2759"/>
<proteinExistence type="predicted"/>
<sequence length="515" mass="59699">MTQRALSLPEIRDHIGIFLSKNALLNCILVSQDWYRSFEPYLYYGILTPQSDTSMIYWPPLDRFGPKYENEGYARHVRRLALNSDTPAEYLVPNYINLEYLQLFNPLFRTINLESLTTIEVHRNRIADFVQRHHTNLEHVKVMGYNGPISKNFWDLLTTNSMFPKLRKITIQPNMEGPESNRQHSHTLHMDADISELFWKACTKLKSLELQDFRPAVPDQHAWPEFPHLENLFMLDTTGWKVSKQAAMLGLLAQSPQLKCLSWVLNFDEYLPSTEAEDLHQGALTNAQIIEGMAGIATSHQLQSLECLELTLYPDTHTPETMSTAVSKAMATFLNALATPLSVLHIDNFDFDAVRSFPSLQRHLVGLRDLNIGLPEAESSQMRLRLLIEVDPEETTEYKTYRDQQLFALKALSNLTWLESINLSGRWNDEELQKFIGVEQELKSARYNEAYRLDLRVCQSLGYLDNLKNLSYIYFWIGPVWEDDEIMWAMEYWPNLRDVGSVYPEAMEDCDVDMQ</sequence>
<organism evidence="1 2">
    <name type="scientific">Mortierella polycephala</name>
    <dbReference type="NCBI Taxonomy" id="41804"/>
    <lineage>
        <taxon>Eukaryota</taxon>
        <taxon>Fungi</taxon>
        <taxon>Fungi incertae sedis</taxon>
        <taxon>Mucoromycota</taxon>
        <taxon>Mortierellomycotina</taxon>
        <taxon>Mortierellomycetes</taxon>
        <taxon>Mortierellales</taxon>
        <taxon>Mortierellaceae</taxon>
        <taxon>Mortierella</taxon>
    </lineage>
</organism>
<gene>
    <name evidence="1" type="ORF">BG011_006114</name>
</gene>
<name>A0A9P6U010_9FUNG</name>
<dbReference type="AlphaFoldDB" id="A0A9P6U010"/>
<dbReference type="Gene3D" id="3.80.10.10">
    <property type="entry name" value="Ribonuclease Inhibitor"/>
    <property type="match status" value="1"/>
</dbReference>
<evidence type="ECO:0000313" key="2">
    <source>
        <dbReference type="Proteomes" id="UP000726737"/>
    </source>
</evidence>
<comment type="caution">
    <text evidence="1">The sequence shown here is derived from an EMBL/GenBank/DDBJ whole genome shotgun (WGS) entry which is preliminary data.</text>
</comment>
<dbReference type="InterPro" id="IPR032675">
    <property type="entry name" value="LRR_dom_sf"/>
</dbReference>
<keyword evidence="2" id="KW-1185">Reference proteome</keyword>
<dbReference type="EMBL" id="JAAAJA010000434">
    <property type="protein sequence ID" value="KAG0253876.1"/>
    <property type="molecule type" value="Genomic_DNA"/>
</dbReference>